<sequence>MNKKKLFRWVKVAILVYCTIGIALYYSQEWLLFHPKPMERKAAYTLAQPFTELNLNYDKETNLNVVEFKATDRPQDSLAKGVVLYFHDNTGNIATHASRATDFTSKGYEVWMLDYPGFGKSTGSHQEKDLYIYALVFYKLAHSRWKPAEIILQGTGMGAAIAAQLASVRDCQRLIMEEPAYSLTAAWRKYLFLYPLGTLLHYHFPIYQYLPAVTAPVTMLHGDSRLRSLLKPGDEFIP</sequence>
<dbReference type="InterPro" id="IPR022742">
    <property type="entry name" value="Hydrolase_4"/>
</dbReference>
<dbReference type="GO" id="GO:0016787">
    <property type="term" value="F:hydrolase activity"/>
    <property type="evidence" value="ECO:0007669"/>
    <property type="project" value="UniProtKB-KW"/>
</dbReference>
<dbReference type="AlphaFoldDB" id="A0A8J2UE83"/>
<keyword evidence="4" id="KW-1185">Reference proteome</keyword>
<keyword evidence="1" id="KW-0472">Membrane</keyword>
<proteinExistence type="predicted"/>
<accession>A0A8J2UE83</accession>
<evidence type="ECO:0000259" key="2">
    <source>
        <dbReference type="Pfam" id="PF12146"/>
    </source>
</evidence>
<dbReference type="InterPro" id="IPR029058">
    <property type="entry name" value="AB_hydrolase_fold"/>
</dbReference>
<dbReference type="Gene3D" id="3.40.50.1820">
    <property type="entry name" value="alpha/beta hydrolase"/>
    <property type="match status" value="1"/>
</dbReference>
<organism evidence="3 4">
    <name type="scientific">Puia dinghuensis</name>
    <dbReference type="NCBI Taxonomy" id="1792502"/>
    <lineage>
        <taxon>Bacteria</taxon>
        <taxon>Pseudomonadati</taxon>
        <taxon>Bacteroidota</taxon>
        <taxon>Chitinophagia</taxon>
        <taxon>Chitinophagales</taxon>
        <taxon>Chitinophagaceae</taxon>
        <taxon>Puia</taxon>
    </lineage>
</organism>
<comment type="caution">
    <text evidence="3">The sequence shown here is derived from an EMBL/GenBank/DDBJ whole genome shotgun (WGS) entry which is preliminary data.</text>
</comment>
<evidence type="ECO:0000256" key="1">
    <source>
        <dbReference type="SAM" id="Phobius"/>
    </source>
</evidence>
<keyword evidence="1" id="KW-0812">Transmembrane</keyword>
<dbReference type="SUPFAM" id="SSF53474">
    <property type="entry name" value="alpha/beta-Hydrolases"/>
    <property type="match status" value="1"/>
</dbReference>
<keyword evidence="3" id="KW-0378">Hydrolase</keyword>
<name>A0A8J2UE83_9BACT</name>
<dbReference type="RefSeq" id="WP_188933285.1">
    <property type="nucleotide sequence ID" value="NZ_BMJC01000003.1"/>
</dbReference>
<reference evidence="3" key="2">
    <citation type="submission" date="2020-09" db="EMBL/GenBank/DDBJ databases">
        <authorList>
            <person name="Sun Q."/>
            <person name="Zhou Y."/>
        </authorList>
    </citation>
    <scope>NUCLEOTIDE SEQUENCE</scope>
    <source>
        <strain evidence="3">CGMCC 1.15448</strain>
    </source>
</reference>
<dbReference type="PANTHER" id="PTHR12277:SF81">
    <property type="entry name" value="PROTEIN ABHD13"/>
    <property type="match status" value="1"/>
</dbReference>
<dbReference type="PANTHER" id="PTHR12277">
    <property type="entry name" value="ALPHA/BETA HYDROLASE DOMAIN-CONTAINING PROTEIN"/>
    <property type="match status" value="1"/>
</dbReference>
<keyword evidence="1" id="KW-1133">Transmembrane helix</keyword>
<evidence type="ECO:0000313" key="3">
    <source>
        <dbReference type="EMBL" id="GGB05684.1"/>
    </source>
</evidence>
<feature type="transmembrane region" description="Helical" evidence="1">
    <location>
        <begin position="6"/>
        <end position="26"/>
    </location>
</feature>
<reference evidence="3" key="1">
    <citation type="journal article" date="2014" name="Int. J. Syst. Evol. Microbiol.">
        <title>Complete genome sequence of Corynebacterium casei LMG S-19264T (=DSM 44701T), isolated from a smear-ripened cheese.</title>
        <authorList>
            <consortium name="US DOE Joint Genome Institute (JGI-PGF)"/>
            <person name="Walter F."/>
            <person name="Albersmeier A."/>
            <person name="Kalinowski J."/>
            <person name="Ruckert C."/>
        </authorList>
    </citation>
    <scope>NUCLEOTIDE SEQUENCE</scope>
    <source>
        <strain evidence="3">CGMCC 1.15448</strain>
    </source>
</reference>
<feature type="domain" description="Serine aminopeptidase S33" evidence="2">
    <location>
        <begin position="79"/>
        <end position="186"/>
    </location>
</feature>
<dbReference type="EMBL" id="BMJC01000003">
    <property type="protein sequence ID" value="GGB05684.1"/>
    <property type="molecule type" value="Genomic_DNA"/>
</dbReference>
<dbReference type="Proteomes" id="UP000607559">
    <property type="component" value="Unassembled WGS sequence"/>
</dbReference>
<gene>
    <name evidence="3" type="ORF">GCM10011511_31320</name>
</gene>
<protein>
    <submittedName>
        <fullName evidence="3">Alpha/beta hydrolase</fullName>
    </submittedName>
</protein>
<dbReference type="Pfam" id="PF12146">
    <property type="entry name" value="Hydrolase_4"/>
    <property type="match status" value="1"/>
</dbReference>
<evidence type="ECO:0000313" key="4">
    <source>
        <dbReference type="Proteomes" id="UP000607559"/>
    </source>
</evidence>